<evidence type="ECO:0000313" key="14">
    <source>
        <dbReference type="EMBL" id="GAA2725119.1"/>
    </source>
</evidence>
<dbReference type="Pfam" id="PF07730">
    <property type="entry name" value="HisKA_3"/>
    <property type="match status" value="1"/>
</dbReference>
<dbReference type="InterPro" id="IPR036890">
    <property type="entry name" value="HATPase_C_sf"/>
</dbReference>
<comment type="caution">
    <text evidence="14">The sequence shown here is derived from an EMBL/GenBank/DDBJ whole genome shotgun (WGS) entry which is preliminary data.</text>
</comment>
<feature type="region of interest" description="Disordered" evidence="9">
    <location>
        <begin position="404"/>
        <end position="439"/>
    </location>
</feature>
<keyword evidence="7" id="KW-0067">ATP-binding</keyword>
<accession>A0ABN3U6A3</accession>
<feature type="domain" description="DUF7134" evidence="13">
    <location>
        <begin position="13"/>
        <end position="168"/>
    </location>
</feature>
<feature type="transmembrane region" description="Helical" evidence="10">
    <location>
        <begin position="21"/>
        <end position="43"/>
    </location>
</feature>
<dbReference type="RefSeq" id="WP_344439410.1">
    <property type="nucleotide sequence ID" value="NZ_BAAASL010000028.1"/>
</dbReference>
<reference evidence="14 15" key="1">
    <citation type="journal article" date="2019" name="Int. J. Syst. Evol. Microbiol.">
        <title>The Global Catalogue of Microorganisms (GCM) 10K type strain sequencing project: providing services to taxonomists for standard genome sequencing and annotation.</title>
        <authorList>
            <consortium name="The Broad Institute Genomics Platform"/>
            <consortium name="The Broad Institute Genome Sequencing Center for Infectious Disease"/>
            <person name="Wu L."/>
            <person name="Ma J."/>
        </authorList>
    </citation>
    <scope>NUCLEOTIDE SEQUENCE [LARGE SCALE GENOMIC DNA]</scope>
    <source>
        <strain evidence="14 15">JCM 4542</strain>
    </source>
</reference>
<evidence type="ECO:0000256" key="8">
    <source>
        <dbReference type="ARBA" id="ARBA00023012"/>
    </source>
</evidence>
<dbReference type="PANTHER" id="PTHR24421:SF10">
    <property type="entry name" value="NITRATE_NITRITE SENSOR PROTEIN NARQ"/>
    <property type="match status" value="1"/>
</dbReference>
<evidence type="ECO:0000256" key="2">
    <source>
        <dbReference type="ARBA" id="ARBA00012438"/>
    </source>
</evidence>
<evidence type="ECO:0000256" key="5">
    <source>
        <dbReference type="ARBA" id="ARBA00022741"/>
    </source>
</evidence>
<keyword evidence="15" id="KW-1185">Reference proteome</keyword>
<keyword evidence="10" id="KW-1133">Transmembrane helix</keyword>
<dbReference type="Pfam" id="PF23539">
    <property type="entry name" value="DUF7134"/>
    <property type="match status" value="1"/>
</dbReference>
<evidence type="ECO:0000256" key="6">
    <source>
        <dbReference type="ARBA" id="ARBA00022777"/>
    </source>
</evidence>
<evidence type="ECO:0000256" key="4">
    <source>
        <dbReference type="ARBA" id="ARBA00022679"/>
    </source>
</evidence>
<evidence type="ECO:0000256" key="1">
    <source>
        <dbReference type="ARBA" id="ARBA00000085"/>
    </source>
</evidence>
<dbReference type="GO" id="GO:0016301">
    <property type="term" value="F:kinase activity"/>
    <property type="evidence" value="ECO:0007669"/>
    <property type="project" value="UniProtKB-KW"/>
</dbReference>
<sequence length="439" mass="45632">MTSLAGTGLARPHRWLRSHPYAADALLSVVVFALVLIGVYLGPHPDRRIPAAGFVLLSAAASACLIARRLVPRAVLALTCVLTVVATVADHDGPARTQIAMSAAVALYTVAARTERPSAWRIVAGTVAVLTGVVMFFGPPPWYAQENFGLLAWTALAGAAGDSVRSRRAYVAAVEERALRAERTREEEARRRVAEERLRIARELHDVVAHHIALVNVQAGVASHVMDSRPDQARQALAHVREAGRSALEELRATVGLLRQYGDPEAPTEPAPGLGVLDQLVDGFGRVGLHVDVVAASTLPGGPGTGRGAAQAAAVVGPLPAAVDLTAYRVLQEALTNVHKHAGPGARAEVALLRSADRLDLTVLDDGGARGQASGKAPAGSEDAPGGHGLIGMRERAAALGGTCEAGPRGGPAPAGFRVRTVLPLQSRSARKEQGPAGP</sequence>
<keyword evidence="6 14" id="KW-0418">Kinase</keyword>
<dbReference type="SUPFAM" id="SSF55874">
    <property type="entry name" value="ATPase domain of HSP90 chaperone/DNA topoisomerase II/histidine kinase"/>
    <property type="match status" value="1"/>
</dbReference>
<evidence type="ECO:0000259" key="12">
    <source>
        <dbReference type="Pfam" id="PF07730"/>
    </source>
</evidence>
<feature type="transmembrane region" description="Helical" evidence="10">
    <location>
        <begin position="119"/>
        <end position="138"/>
    </location>
</feature>
<evidence type="ECO:0000256" key="3">
    <source>
        <dbReference type="ARBA" id="ARBA00022553"/>
    </source>
</evidence>
<feature type="domain" description="Histidine kinase/HSP90-like ATPase" evidence="11">
    <location>
        <begin position="326"/>
        <end position="426"/>
    </location>
</feature>
<dbReference type="PANTHER" id="PTHR24421">
    <property type="entry name" value="NITRATE/NITRITE SENSOR PROTEIN NARX-RELATED"/>
    <property type="match status" value="1"/>
</dbReference>
<keyword evidence="10" id="KW-0472">Membrane</keyword>
<comment type="catalytic activity">
    <reaction evidence="1">
        <text>ATP + protein L-histidine = ADP + protein N-phospho-L-histidine.</text>
        <dbReference type="EC" id="2.7.13.3"/>
    </reaction>
</comment>
<dbReference type="EMBL" id="BAAASL010000028">
    <property type="protein sequence ID" value="GAA2725119.1"/>
    <property type="molecule type" value="Genomic_DNA"/>
</dbReference>
<name>A0ABN3U6A3_9ACTN</name>
<dbReference type="InterPro" id="IPR055558">
    <property type="entry name" value="DUF7134"/>
</dbReference>
<dbReference type="InterPro" id="IPR011712">
    <property type="entry name" value="Sig_transdc_His_kin_sub3_dim/P"/>
</dbReference>
<keyword evidence="10" id="KW-0812">Transmembrane</keyword>
<evidence type="ECO:0000256" key="9">
    <source>
        <dbReference type="SAM" id="MobiDB-lite"/>
    </source>
</evidence>
<dbReference type="InterPro" id="IPR050482">
    <property type="entry name" value="Sensor_HK_TwoCompSys"/>
</dbReference>
<evidence type="ECO:0000256" key="7">
    <source>
        <dbReference type="ARBA" id="ARBA00022840"/>
    </source>
</evidence>
<dbReference type="Proteomes" id="UP001500886">
    <property type="component" value="Unassembled WGS sequence"/>
</dbReference>
<evidence type="ECO:0000259" key="13">
    <source>
        <dbReference type="Pfam" id="PF23539"/>
    </source>
</evidence>
<feature type="region of interest" description="Disordered" evidence="9">
    <location>
        <begin position="366"/>
        <end position="389"/>
    </location>
</feature>
<keyword evidence="4" id="KW-0808">Transferase</keyword>
<dbReference type="InterPro" id="IPR003594">
    <property type="entry name" value="HATPase_dom"/>
</dbReference>
<gene>
    <name evidence="14" type="ORF">GCM10010315_56550</name>
</gene>
<dbReference type="Gene3D" id="3.30.565.10">
    <property type="entry name" value="Histidine kinase-like ATPase, C-terminal domain"/>
    <property type="match status" value="1"/>
</dbReference>
<feature type="compositionally biased region" description="Basic and acidic residues" evidence="9">
    <location>
        <begin position="430"/>
        <end position="439"/>
    </location>
</feature>
<dbReference type="Gene3D" id="1.20.5.1930">
    <property type="match status" value="1"/>
</dbReference>
<dbReference type="Pfam" id="PF02518">
    <property type="entry name" value="HATPase_c"/>
    <property type="match status" value="1"/>
</dbReference>
<dbReference type="CDD" id="cd16917">
    <property type="entry name" value="HATPase_UhpB-NarQ-NarX-like"/>
    <property type="match status" value="1"/>
</dbReference>
<evidence type="ECO:0000259" key="11">
    <source>
        <dbReference type="Pfam" id="PF02518"/>
    </source>
</evidence>
<evidence type="ECO:0000313" key="15">
    <source>
        <dbReference type="Proteomes" id="UP001500886"/>
    </source>
</evidence>
<organism evidence="14 15">
    <name type="scientific">Streptomyces luteosporeus</name>
    <dbReference type="NCBI Taxonomy" id="173856"/>
    <lineage>
        <taxon>Bacteria</taxon>
        <taxon>Bacillati</taxon>
        <taxon>Actinomycetota</taxon>
        <taxon>Actinomycetes</taxon>
        <taxon>Kitasatosporales</taxon>
        <taxon>Streptomycetaceae</taxon>
        <taxon>Streptomyces</taxon>
    </lineage>
</organism>
<dbReference type="EC" id="2.7.13.3" evidence="2"/>
<evidence type="ECO:0000256" key="10">
    <source>
        <dbReference type="SAM" id="Phobius"/>
    </source>
</evidence>
<keyword evidence="8" id="KW-0902">Two-component regulatory system</keyword>
<feature type="domain" description="Signal transduction histidine kinase subgroup 3 dimerisation and phosphoacceptor" evidence="12">
    <location>
        <begin position="196"/>
        <end position="260"/>
    </location>
</feature>
<proteinExistence type="predicted"/>
<keyword evidence="3" id="KW-0597">Phosphoprotein</keyword>
<protein>
    <recommendedName>
        <fullName evidence="2">histidine kinase</fullName>
        <ecNumber evidence="2">2.7.13.3</ecNumber>
    </recommendedName>
</protein>
<keyword evidence="5" id="KW-0547">Nucleotide-binding</keyword>